<gene>
    <name evidence="1" type="ORF">DSTB1V02_LOCUS7030</name>
</gene>
<proteinExistence type="predicted"/>
<dbReference type="EMBL" id="LR900893">
    <property type="protein sequence ID" value="CAD7247196.1"/>
    <property type="molecule type" value="Genomic_DNA"/>
</dbReference>
<evidence type="ECO:0000313" key="1">
    <source>
        <dbReference type="EMBL" id="CAD7247196.1"/>
    </source>
</evidence>
<dbReference type="Proteomes" id="UP000677054">
    <property type="component" value="Unassembled WGS sequence"/>
</dbReference>
<protein>
    <submittedName>
        <fullName evidence="1">Uncharacterized protein</fullName>
    </submittedName>
</protein>
<reference evidence="1" key="1">
    <citation type="submission" date="2020-11" db="EMBL/GenBank/DDBJ databases">
        <authorList>
            <person name="Tran Van P."/>
        </authorList>
    </citation>
    <scope>NUCLEOTIDE SEQUENCE</scope>
</reference>
<dbReference type="AlphaFoldDB" id="A0A7R8XBE3"/>
<evidence type="ECO:0000313" key="2">
    <source>
        <dbReference type="Proteomes" id="UP000677054"/>
    </source>
</evidence>
<accession>A0A7R8XBE3</accession>
<dbReference type="EMBL" id="CAJPEV010001376">
    <property type="protein sequence ID" value="CAG0892304.1"/>
    <property type="molecule type" value="Genomic_DNA"/>
</dbReference>
<keyword evidence="2" id="KW-1185">Reference proteome</keyword>
<name>A0A7R8XBE3_9CRUS</name>
<organism evidence="1">
    <name type="scientific">Darwinula stevensoni</name>
    <dbReference type="NCBI Taxonomy" id="69355"/>
    <lineage>
        <taxon>Eukaryota</taxon>
        <taxon>Metazoa</taxon>
        <taxon>Ecdysozoa</taxon>
        <taxon>Arthropoda</taxon>
        <taxon>Crustacea</taxon>
        <taxon>Oligostraca</taxon>
        <taxon>Ostracoda</taxon>
        <taxon>Podocopa</taxon>
        <taxon>Podocopida</taxon>
        <taxon>Darwinulocopina</taxon>
        <taxon>Darwinuloidea</taxon>
        <taxon>Darwinulidae</taxon>
        <taxon>Darwinula</taxon>
    </lineage>
</organism>
<sequence length="70" mass="7524">MPTTVIFKQRTANAETGWSSGIRGLAATGEGRVPPETEVFDPLETEVFDHPETGVLDPPEVVTLCSLLVN</sequence>